<protein>
    <submittedName>
        <fullName evidence="3">Class I SAM-dependent methyltransferase</fullName>
    </submittedName>
</protein>
<keyword evidence="4" id="KW-1185">Reference proteome</keyword>
<organism evidence="3 4">
    <name type="scientific">Sphingobium olei</name>
    <dbReference type="NCBI Taxonomy" id="420955"/>
    <lineage>
        <taxon>Bacteria</taxon>
        <taxon>Pseudomonadati</taxon>
        <taxon>Pseudomonadota</taxon>
        <taxon>Alphaproteobacteria</taxon>
        <taxon>Sphingomonadales</taxon>
        <taxon>Sphingomonadaceae</taxon>
        <taxon>Sphingobium</taxon>
    </lineage>
</organism>
<dbReference type="GO" id="GO:0008168">
    <property type="term" value="F:methyltransferase activity"/>
    <property type="evidence" value="ECO:0007669"/>
    <property type="project" value="UniProtKB-KW"/>
</dbReference>
<keyword evidence="2" id="KW-0808">Transferase</keyword>
<evidence type="ECO:0000256" key="1">
    <source>
        <dbReference type="ARBA" id="ARBA00022603"/>
    </source>
</evidence>
<dbReference type="InterPro" id="IPR029063">
    <property type="entry name" value="SAM-dependent_MTases_sf"/>
</dbReference>
<evidence type="ECO:0000256" key="2">
    <source>
        <dbReference type="ARBA" id="ARBA00022679"/>
    </source>
</evidence>
<keyword evidence="1 3" id="KW-0489">Methyltransferase</keyword>
<dbReference type="Pfam" id="PF06325">
    <property type="entry name" value="PrmA"/>
    <property type="match status" value="1"/>
</dbReference>
<dbReference type="InterPro" id="IPR050078">
    <property type="entry name" value="Ribosomal_L11_MeTrfase_PrmA"/>
</dbReference>
<dbReference type="SUPFAM" id="SSF53335">
    <property type="entry name" value="S-adenosyl-L-methionine-dependent methyltransferases"/>
    <property type="match status" value="1"/>
</dbReference>
<dbReference type="PANTHER" id="PTHR43648">
    <property type="entry name" value="ELECTRON TRANSFER FLAVOPROTEIN BETA SUBUNIT LYSINE METHYLTRANSFERASE"/>
    <property type="match status" value="1"/>
</dbReference>
<sequence length="200" mass="21276">MQAVPDIPEIRLHGAVPTSGLHRLAGGDPDGFGSPYWAYHWGGGLALARHVIDHPWLVSGRRVVDLGTGSGIVAIAAALSGAAQVLAADVDRYAVTAARLNAALNGIDIAIVQADMLDGPVPPADLILLGDLFYDDALARRVSAFLQRCVHTGIEVLVGDPWRAPLPRDRVEKIADHVVRETSGEAKAAAVFRFLNRRSD</sequence>
<comment type="caution">
    <text evidence="3">The sequence shown here is derived from an EMBL/GenBank/DDBJ whole genome shotgun (WGS) entry which is preliminary data.</text>
</comment>
<accession>A0ABW3P340</accession>
<evidence type="ECO:0000313" key="4">
    <source>
        <dbReference type="Proteomes" id="UP001597203"/>
    </source>
</evidence>
<dbReference type="GO" id="GO:0032259">
    <property type="term" value="P:methylation"/>
    <property type="evidence" value="ECO:0007669"/>
    <property type="project" value="UniProtKB-KW"/>
</dbReference>
<dbReference type="Gene3D" id="3.40.50.150">
    <property type="entry name" value="Vaccinia Virus protein VP39"/>
    <property type="match status" value="1"/>
</dbReference>
<dbReference type="RefSeq" id="WP_380914900.1">
    <property type="nucleotide sequence ID" value="NZ_JBHTLS010000135.1"/>
</dbReference>
<dbReference type="Proteomes" id="UP001597203">
    <property type="component" value="Unassembled WGS sequence"/>
</dbReference>
<proteinExistence type="predicted"/>
<name>A0ABW3P340_9SPHN</name>
<dbReference type="CDD" id="cd02440">
    <property type="entry name" value="AdoMet_MTases"/>
    <property type="match status" value="1"/>
</dbReference>
<evidence type="ECO:0000313" key="3">
    <source>
        <dbReference type="EMBL" id="MFD1107386.1"/>
    </source>
</evidence>
<reference evidence="4" key="1">
    <citation type="journal article" date="2019" name="Int. J. Syst. Evol. Microbiol.">
        <title>The Global Catalogue of Microorganisms (GCM) 10K type strain sequencing project: providing services to taxonomists for standard genome sequencing and annotation.</title>
        <authorList>
            <consortium name="The Broad Institute Genomics Platform"/>
            <consortium name="The Broad Institute Genome Sequencing Center for Infectious Disease"/>
            <person name="Wu L."/>
            <person name="Ma J."/>
        </authorList>
    </citation>
    <scope>NUCLEOTIDE SEQUENCE [LARGE SCALE GENOMIC DNA]</scope>
    <source>
        <strain evidence="4">CCUG 54329</strain>
    </source>
</reference>
<dbReference type="EMBL" id="JBHTLS010000135">
    <property type="protein sequence ID" value="MFD1107386.1"/>
    <property type="molecule type" value="Genomic_DNA"/>
</dbReference>
<dbReference type="PANTHER" id="PTHR43648:SF1">
    <property type="entry name" value="ELECTRON TRANSFER FLAVOPROTEIN BETA SUBUNIT LYSINE METHYLTRANSFERASE"/>
    <property type="match status" value="1"/>
</dbReference>
<gene>
    <name evidence="3" type="ORF">ACFQ24_21165</name>
</gene>